<feature type="transmembrane region" description="Helical" evidence="5">
    <location>
        <begin position="106"/>
        <end position="125"/>
    </location>
</feature>
<feature type="transmembrane region" description="Helical" evidence="5">
    <location>
        <begin position="172"/>
        <end position="191"/>
    </location>
</feature>
<feature type="transmembrane region" description="Helical" evidence="5">
    <location>
        <begin position="211"/>
        <end position="229"/>
    </location>
</feature>
<accession>A0AA36I0Z4</accession>
<organism evidence="6 7">
    <name type="scientific">Effrenium voratum</name>
    <dbReference type="NCBI Taxonomy" id="2562239"/>
    <lineage>
        <taxon>Eukaryota</taxon>
        <taxon>Sar</taxon>
        <taxon>Alveolata</taxon>
        <taxon>Dinophyceae</taxon>
        <taxon>Suessiales</taxon>
        <taxon>Symbiodiniaceae</taxon>
        <taxon>Effrenium</taxon>
    </lineage>
</organism>
<evidence type="ECO:0000313" key="6">
    <source>
        <dbReference type="EMBL" id="CAJ1379025.1"/>
    </source>
</evidence>
<dbReference type="AlphaFoldDB" id="A0AA36I0Z4"/>
<reference evidence="6" key="1">
    <citation type="submission" date="2023-08" db="EMBL/GenBank/DDBJ databases">
        <authorList>
            <person name="Chen Y."/>
            <person name="Shah S."/>
            <person name="Dougan E. K."/>
            <person name="Thang M."/>
            <person name="Chan C."/>
        </authorList>
    </citation>
    <scope>NUCLEOTIDE SEQUENCE</scope>
</reference>
<evidence type="ECO:0000256" key="2">
    <source>
        <dbReference type="ARBA" id="ARBA00022692"/>
    </source>
</evidence>
<gene>
    <name evidence="6" type="ORF">EVOR1521_LOCUS7390</name>
</gene>
<name>A0AA36I0Z4_9DINO</name>
<sequence length="321" mass="35349">MTAIRLDELKEVLSLPNLWDVITHGDQADRRRYEVGMAAAGLLLAASLVLSLGHQRALLKAPATSTPRLRGLYQLMHLFPLVVALAAFMQVAAPSFAVPVFILQEIWEALALHYFGLTIICLLGGEEATVRRLADHRGSLWRVPPCGCLVPLMPCLCPDAPFDAAMLAKMRWMVEQFCYVTPLTALLGAALDREQNYQKHLHAAQGAVQVMRLASMFICLQALFALYMLSHHALQKYKTTAKFLSIKALILLSVLQKALVMLALHAGVIGLHPSRLFTEADAALRLQAFLLLAEVPFLQVLVNRAFPAEELSASDLLEPLA</sequence>
<evidence type="ECO:0000256" key="4">
    <source>
        <dbReference type="ARBA" id="ARBA00023136"/>
    </source>
</evidence>
<feature type="transmembrane region" description="Helical" evidence="5">
    <location>
        <begin position="35"/>
        <end position="54"/>
    </location>
</feature>
<evidence type="ECO:0000256" key="5">
    <source>
        <dbReference type="SAM" id="Phobius"/>
    </source>
</evidence>
<evidence type="ECO:0000256" key="1">
    <source>
        <dbReference type="ARBA" id="ARBA00004141"/>
    </source>
</evidence>
<feature type="transmembrane region" description="Helical" evidence="5">
    <location>
        <begin position="75"/>
        <end position="100"/>
    </location>
</feature>
<keyword evidence="3 5" id="KW-1133">Transmembrane helix</keyword>
<feature type="transmembrane region" description="Helical" evidence="5">
    <location>
        <begin position="249"/>
        <end position="271"/>
    </location>
</feature>
<comment type="subcellular location">
    <subcellularLocation>
        <location evidence="1">Membrane</location>
        <topology evidence="1">Multi-pass membrane protein</topology>
    </subcellularLocation>
</comment>
<keyword evidence="7" id="KW-1185">Reference proteome</keyword>
<comment type="caution">
    <text evidence="6">The sequence shown here is derived from an EMBL/GenBank/DDBJ whole genome shotgun (WGS) entry which is preliminary data.</text>
</comment>
<evidence type="ECO:0000256" key="3">
    <source>
        <dbReference type="ARBA" id="ARBA00022989"/>
    </source>
</evidence>
<dbReference type="Pfam" id="PF03619">
    <property type="entry name" value="Solute_trans_a"/>
    <property type="match status" value="1"/>
</dbReference>
<dbReference type="GO" id="GO:0016020">
    <property type="term" value="C:membrane"/>
    <property type="evidence" value="ECO:0007669"/>
    <property type="project" value="UniProtKB-SubCell"/>
</dbReference>
<protein>
    <submittedName>
        <fullName evidence="6">Uncharacterized protein</fullName>
    </submittedName>
</protein>
<dbReference type="InterPro" id="IPR005178">
    <property type="entry name" value="Ostalpha/TMEM184C"/>
</dbReference>
<dbReference type="Proteomes" id="UP001178507">
    <property type="component" value="Unassembled WGS sequence"/>
</dbReference>
<proteinExistence type="predicted"/>
<dbReference type="EMBL" id="CAUJNA010000591">
    <property type="protein sequence ID" value="CAJ1379025.1"/>
    <property type="molecule type" value="Genomic_DNA"/>
</dbReference>
<keyword evidence="4 5" id="KW-0472">Membrane</keyword>
<dbReference type="PANTHER" id="PTHR23423">
    <property type="entry name" value="ORGANIC SOLUTE TRANSPORTER-RELATED"/>
    <property type="match status" value="1"/>
</dbReference>
<dbReference type="SMART" id="SM01417">
    <property type="entry name" value="Solute_trans_a"/>
    <property type="match status" value="1"/>
</dbReference>
<evidence type="ECO:0000313" key="7">
    <source>
        <dbReference type="Proteomes" id="UP001178507"/>
    </source>
</evidence>
<keyword evidence="2 5" id="KW-0812">Transmembrane</keyword>